<keyword evidence="2" id="KW-1185">Reference proteome</keyword>
<dbReference type="AlphaFoldDB" id="A0A1C5IT65"/>
<sequence>MIAAMPAPLPAIDFDPAAAFPEVNDMRAALAARDWPRVRQLLDPRDWAGRSLLVSAAEDVEGVGDFLRAVLAQNPGDTVAATMLAAHLVDAGWKIRTSLRAEHVSREQFAQLHDHLRQAEQILIDVCARDSGNVLAWQERLTTAMGLQLGQAEARRRYDRLARYAPHDRRSQSALLQQLCPKWGGSWDKVFAFARERMLAAPEGAQNGVLLADAHFERYFDFDTDGERAAYVRDPQVVQDIWTAAQRSVLHPHFRHEPGWVSTRSVFALWFGLLDQWAAAAAQFAALGHLGSEYPWSYLGGTSTLDKFRTEAYAKGGPR</sequence>
<dbReference type="Proteomes" id="UP000198221">
    <property type="component" value="Chromosome I"/>
</dbReference>
<organism evidence="1 2">
    <name type="scientific">Micromonospora inositola</name>
    <dbReference type="NCBI Taxonomy" id="47865"/>
    <lineage>
        <taxon>Bacteria</taxon>
        <taxon>Bacillati</taxon>
        <taxon>Actinomycetota</taxon>
        <taxon>Actinomycetes</taxon>
        <taxon>Micromonosporales</taxon>
        <taxon>Micromonosporaceae</taxon>
        <taxon>Micromonospora</taxon>
    </lineage>
</organism>
<evidence type="ECO:0000313" key="2">
    <source>
        <dbReference type="Proteomes" id="UP000198221"/>
    </source>
</evidence>
<gene>
    <name evidence="1" type="ORF">GA0070613_3325</name>
</gene>
<accession>A0A1C5IT65</accession>
<dbReference type="EMBL" id="LT607754">
    <property type="protein sequence ID" value="SCG60966.1"/>
    <property type="molecule type" value="Genomic_DNA"/>
</dbReference>
<proteinExistence type="predicted"/>
<evidence type="ECO:0000313" key="1">
    <source>
        <dbReference type="EMBL" id="SCG60966.1"/>
    </source>
</evidence>
<protein>
    <recommendedName>
        <fullName evidence="3">DUF4034 domain-containing protein</fullName>
    </recommendedName>
</protein>
<reference evidence="2" key="1">
    <citation type="submission" date="2016-06" db="EMBL/GenBank/DDBJ databases">
        <authorList>
            <person name="Varghese N."/>
            <person name="Submissions Spin"/>
        </authorList>
    </citation>
    <scope>NUCLEOTIDE SEQUENCE [LARGE SCALE GENOMIC DNA]</scope>
    <source>
        <strain evidence="2">DSM 43819</strain>
    </source>
</reference>
<evidence type="ECO:0008006" key="3">
    <source>
        <dbReference type="Google" id="ProtNLM"/>
    </source>
</evidence>
<name>A0A1C5IT65_9ACTN</name>